<keyword evidence="5" id="KW-0539">Nucleus</keyword>
<dbReference type="InterPro" id="IPR011990">
    <property type="entry name" value="TPR-like_helical_dom_sf"/>
</dbReference>
<evidence type="ECO:0008006" key="11">
    <source>
        <dbReference type="Google" id="ProtNLM"/>
    </source>
</evidence>
<evidence type="ECO:0000313" key="9">
    <source>
        <dbReference type="EMBL" id="CEL94413.1"/>
    </source>
</evidence>
<name>A0A0G4EFZ8_VITBC</name>
<dbReference type="VEuPathDB" id="CryptoDB:Vbra_11561"/>
<dbReference type="Pfam" id="PF23241">
    <property type="entry name" value="HAT_PRP39_C"/>
    <property type="match status" value="1"/>
</dbReference>
<feature type="compositionally biased region" description="Low complexity" evidence="8">
    <location>
        <begin position="784"/>
        <end position="796"/>
    </location>
</feature>
<dbReference type="Pfam" id="PF23240">
    <property type="entry name" value="HAT_PRP39_N"/>
    <property type="match status" value="1"/>
</dbReference>
<gene>
    <name evidence="9" type="ORF">Vbra_11561</name>
</gene>
<evidence type="ECO:0000256" key="8">
    <source>
        <dbReference type="SAM" id="MobiDB-lite"/>
    </source>
</evidence>
<keyword evidence="7" id="KW-0175">Coiled coil</keyword>
<dbReference type="EMBL" id="CDMY01000218">
    <property type="protein sequence ID" value="CEL94413.1"/>
    <property type="molecule type" value="Genomic_DNA"/>
</dbReference>
<dbReference type="GO" id="GO:0071004">
    <property type="term" value="C:U2-type prespliceosome"/>
    <property type="evidence" value="ECO:0007669"/>
    <property type="project" value="TreeGrafter"/>
</dbReference>
<dbReference type="GO" id="GO:0000243">
    <property type="term" value="C:commitment complex"/>
    <property type="evidence" value="ECO:0007669"/>
    <property type="project" value="TreeGrafter"/>
</dbReference>
<dbReference type="OMA" id="RERFHEW"/>
<feature type="region of interest" description="Disordered" evidence="8">
    <location>
        <begin position="784"/>
        <end position="822"/>
    </location>
</feature>
<evidence type="ECO:0000256" key="5">
    <source>
        <dbReference type="ARBA" id="ARBA00023242"/>
    </source>
</evidence>
<feature type="region of interest" description="Disordered" evidence="8">
    <location>
        <begin position="1"/>
        <end position="47"/>
    </location>
</feature>
<reference evidence="9 10" key="1">
    <citation type="submission" date="2014-11" db="EMBL/GenBank/DDBJ databases">
        <authorList>
            <person name="Zhu J."/>
            <person name="Qi W."/>
            <person name="Song R."/>
        </authorList>
    </citation>
    <scope>NUCLEOTIDE SEQUENCE [LARGE SCALE GENOMIC DNA]</scope>
</reference>
<dbReference type="AlphaFoldDB" id="A0A0G4EFZ8"/>
<feature type="region of interest" description="Disordered" evidence="8">
    <location>
        <begin position="244"/>
        <end position="358"/>
    </location>
</feature>
<feature type="compositionally biased region" description="Basic and acidic residues" evidence="8">
    <location>
        <begin position="19"/>
        <end position="34"/>
    </location>
</feature>
<dbReference type="InterPro" id="IPR059164">
    <property type="entry name" value="HAT_PRP39_C"/>
</dbReference>
<dbReference type="GO" id="GO:0000395">
    <property type="term" value="P:mRNA 5'-splice site recognition"/>
    <property type="evidence" value="ECO:0007669"/>
    <property type="project" value="TreeGrafter"/>
</dbReference>
<feature type="region of interest" description="Disordered" evidence="8">
    <location>
        <begin position="850"/>
        <end position="877"/>
    </location>
</feature>
<dbReference type="GO" id="GO:0030627">
    <property type="term" value="F:pre-mRNA 5'-splice site binding"/>
    <property type="evidence" value="ECO:0007669"/>
    <property type="project" value="TreeGrafter"/>
</dbReference>
<dbReference type="SMART" id="SM00386">
    <property type="entry name" value="HAT"/>
    <property type="match status" value="7"/>
</dbReference>
<evidence type="ECO:0000256" key="2">
    <source>
        <dbReference type="ARBA" id="ARBA00022664"/>
    </source>
</evidence>
<keyword evidence="4" id="KW-0508">mRNA splicing</keyword>
<dbReference type="SUPFAM" id="SSF48452">
    <property type="entry name" value="TPR-like"/>
    <property type="match status" value="2"/>
</dbReference>
<protein>
    <recommendedName>
        <fullName evidence="11">Suppressor of forked domain-containing protein</fullName>
    </recommendedName>
</protein>
<feature type="compositionally biased region" description="Acidic residues" evidence="8">
    <location>
        <begin position="803"/>
        <end position="818"/>
    </location>
</feature>
<dbReference type="GO" id="GO:0005685">
    <property type="term" value="C:U1 snRNP"/>
    <property type="evidence" value="ECO:0007669"/>
    <property type="project" value="TreeGrafter"/>
</dbReference>
<comment type="similarity">
    <text evidence="6">Belongs to the PRP39 family.</text>
</comment>
<keyword evidence="3" id="KW-0677">Repeat</keyword>
<evidence type="ECO:0000256" key="3">
    <source>
        <dbReference type="ARBA" id="ARBA00022737"/>
    </source>
</evidence>
<feature type="compositionally biased region" description="Basic and acidic residues" evidence="8">
    <location>
        <begin position="346"/>
        <end position="358"/>
    </location>
</feature>
<feature type="compositionally biased region" description="Basic and acidic residues" evidence="8">
    <location>
        <begin position="854"/>
        <end position="863"/>
    </location>
</feature>
<evidence type="ECO:0000256" key="4">
    <source>
        <dbReference type="ARBA" id="ARBA00023187"/>
    </source>
</evidence>
<feature type="compositionally biased region" description="Acidic residues" evidence="8">
    <location>
        <begin position="308"/>
        <end position="320"/>
    </location>
</feature>
<dbReference type="OrthoDB" id="430209at2759"/>
<dbReference type="InParanoid" id="A0A0G4EFZ8"/>
<keyword evidence="10" id="KW-1185">Reference proteome</keyword>
<dbReference type="PANTHER" id="PTHR17204:SF5">
    <property type="entry name" value="PRE-MRNA-PROCESSING FACTOR 39"/>
    <property type="match status" value="1"/>
</dbReference>
<evidence type="ECO:0000256" key="1">
    <source>
        <dbReference type="ARBA" id="ARBA00004123"/>
    </source>
</evidence>
<evidence type="ECO:0000313" key="10">
    <source>
        <dbReference type="Proteomes" id="UP000041254"/>
    </source>
</evidence>
<organism evidence="9 10">
    <name type="scientific">Vitrella brassicaformis (strain CCMP3155)</name>
    <dbReference type="NCBI Taxonomy" id="1169540"/>
    <lineage>
        <taxon>Eukaryota</taxon>
        <taxon>Sar</taxon>
        <taxon>Alveolata</taxon>
        <taxon>Colpodellida</taxon>
        <taxon>Vitrellaceae</taxon>
        <taxon>Vitrella</taxon>
    </lineage>
</organism>
<dbReference type="Proteomes" id="UP000041254">
    <property type="component" value="Unassembled WGS sequence"/>
</dbReference>
<sequence>MSACDVPAEERPQQVQQHAADKDEQRPGSNEDHQMQTTSEEEGHVSEGMEQWWRTMEELPMDFDKWMTAIKAAEQTERADDVRETYKRFLHEFPLCYGYWKRWADLEGNTNPQEALNVYERGLEMIGQSVDLWLHYITYVMDLHQHTTTTTSSTPEAQQQQLRDLFERAVRRVGLDWSSKPLWDKYIQFETDNKQWNKVSGIFRRIFQSPINELDKYRERFHEWATGRSVEALVAESEQPMLKELRHRRQREEANKERKAAEKLQREEGERMKREDEASTKWEMDLRRKQEADRREAEAARAQAALYAEEEEGQLDEEDDKPASTAAQPHTKPAEGHTAASQTSQDDPRSRQRREEMDRWCAEVAESQVRRLAEERQAKEEAARRAEVEWLMQLREDLYQATLKHAEAIWPFERQIRRTYFHPKPLESAQLQIWRDYLDFEINKGDANRITALFERCLVAANNYVEFWVKYANWCESTGDIGGARRVYLRGTQTHVRRRPELHLLYADFEESHGNPEAARRTLSSVLDPVPLVEGYLRLIQLERRQRNIAQCVKLYETALAVYSKSSMGELTTFLTISFARFLADWAASWPRGRQLLEERWRQQPGKLEVPLTLIQLEMMHARDDAASEDRICRWFEALVGPQPGSNQSLTVVEQSDMWTRYVDYLSGYGSSMLKLRRVKDRARAFLTTHHRELQMELGGPAAAKAAKGARAGNVNLSLLLNDGRKRAKRHDADHSPLDAAPPNKRAKTAMVEDQHGGHTTTTSTDDADAAAWSDYQKQLASYLQQQLQQQGSQQSTNGVTGDPDEETMKDEDGEGEGEGGMSAEAQAALAAIACMPQLQQHLQLLQQLQQGGHLEEGGEQPHDSSGQMDEGMETHS</sequence>
<evidence type="ECO:0000256" key="6">
    <source>
        <dbReference type="ARBA" id="ARBA00038019"/>
    </source>
</evidence>
<dbReference type="STRING" id="1169540.A0A0G4EFZ8"/>
<proteinExistence type="inferred from homology"/>
<dbReference type="InterPro" id="IPR003107">
    <property type="entry name" value="HAT"/>
</dbReference>
<dbReference type="Gene3D" id="1.25.40.10">
    <property type="entry name" value="Tetratricopeptide repeat domain"/>
    <property type="match status" value="2"/>
</dbReference>
<feature type="compositionally biased region" description="Basic and acidic residues" evidence="8">
    <location>
        <begin position="250"/>
        <end position="299"/>
    </location>
</feature>
<feature type="region of interest" description="Disordered" evidence="8">
    <location>
        <begin position="725"/>
        <end position="768"/>
    </location>
</feature>
<dbReference type="PANTHER" id="PTHR17204">
    <property type="entry name" value="PRE-MRNA PROCESSING PROTEIN PRP39-RELATED"/>
    <property type="match status" value="1"/>
</dbReference>
<evidence type="ECO:0000256" key="7">
    <source>
        <dbReference type="SAM" id="Coils"/>
    </source>
</evidence>
<feature type="coiled-coil region" evidence="7">
    <location>
        <begin position="362"/>
        <end position="389"/>
    </location>
</feature>
<accession>A0A0G4EFZ8</accession>
<keyword evidence="2" id="KW-0507">mRNA processing</keyword>
<comment type="subcellular location">
    <subcellularLocation>
        <location evidence="1">Nucleus</location>
    </subcellularLocation>
</comment>